<protein>
    <submittedName>
        <fullName evidence="1">Uncharacterized protein</fullName>
    </submittedName>
</protein>
<accession>A0A8S1QW23</accession>
<dbReference type="EMBL" id="CAJJDN010000123">
    <property type="protein sequence ID" value="CAD8119901.1"/>
    <property type="molecule type" value="Genomic_DNA"/>
</dbReference>
<organism evidence="1 2">
    <name type="scientific">Paramecium sonneborni</name>
    <dbReference type="NCBI Taxonomy" id="65129"/>
    <lineage>
        <taxon>Eukaryota</taxon>
        <taxon>Sar</taxon>
        <taxon>Alveolata</taxon>
        <taxon>Ciliophora</taxon>
        <taxon>Intramacronucleata</taxon>
        <taxon>Oligohymenophorea</taxon>
        <taxon>Peniculida</taxon>
        <taxon>Parameciidae</taxon>
        <taxon>Paramecium</taxon>
    </lineage>
</organism>
<evidence type="ECO:0000313" key="2">
    <source>
        <dbReference type="Proteomes" id="UP000692954"/>
    </source>
</evidence>
<proteinExistence type="predicted"/>
<sequence>MKRNKNDYRLITKNEFREKSQNFPQAGIKGVLNYNSDSLYDEKLILSIIG</sequence>
<comment type="caution">
    <text evidence="1">The sequence shown here is derived from an EMBL/GenBank/DDBJ whole genome shotgun (WGS) entry which is preliminary data.</text>
</comment>
<dbReference type="Proteomes" id="UP000692954">
    <property type="component" value="Unassembled WGS sequence"/>
</dbReference>
<dbReference type="AlphaFoldDB" id="A0A8S1QW23"/>
<keyword evidence="2" id="KW-1185">Reference proteome</keyword>
<evidence type="ECO:0000313" key="1">
    <source>
        <dbReference type="EMBL" id="CAD8119901.1"/>
    </source>
</evidence>
<name>A0A8S1QW23_9CILI</name>
<gene>
    <name evidence="1" type="ORF">PSON_ATCC_30995.1.T1230080</name>
</gene>
<reference evidence="1" key="1">
    <citation type="submission" date="2021-01" db="EMBL/GenBank/DDBJ databases">
        <authorList>
            <consortium name="Genoscope - CEA"/>
            <person name="William W."/>
        </authorList>
    </citation>
    <scope>NUCLEOTIDE SEQUENCE</scope>
</reference>